<keyword evidence="5" id="KW-0560">Oxidoreductase</keyword>
<name>A0A8H6HCQ0_9AGAR</name>
<comment type="caution">
    <text evidence="5">The sequence shown here is derived from an EMBL/GenBank/DDBJ whole genome shotgun (WGS) entry which is preliminary data.</text>
</comment>
<dbReference type="PROSITE" id="PS00498">
    <property type="entry name" value="TYROSINASE_2"/>
    <property type="match status" value="1"/>
</dbReference>
<dbReference type="InterPro" id="IPR008922">
    <property type="entry name" value="Di-copper_centre_dom_sf"/>
</dbReference>
<keyword evidence="3" id="KW-0732">Signal</keyword>
<dbReference type="Gene3D" id="1.10.1280.10">
    <property type="entry name" value="Di-copper center containing domain from catechol oxidase"/>
    <property type="match status" value="1"/>
</dbReference>
<dbReference type="EMBL" id="JACGCI010000117">
    <property type="protein sequence ID" value="KAF6744630.1"/>
    <property type="molecule type" value="Genomic_DNA"/>
</dbReference>
<accession>A0A8H6HCQ0</accession>
<dbReference type="Pfam" id="PF00264">
    <property type="entry name" value="Tyrosinase"/>
    <property type="match status" value="1"/>
</dbReference>
<evidence type="ECO:0000259" key="4">
    <source>
        <dbReference type="PROSITE" id="PS00498"/>
    </source>
</evidence>
<dbReference type="GO" id="GO:0046872">
    <property type="term" value="F:metal ion binding"/>
    <property type="evidence" value="ECO:0007669"/>
    <property type="project" value="UniProtKB-KW"/>
</dbReference>
<feature type="chain" id="PRO_5034558500" evidence="3">
    <location>
        <begin position="22"/>
        <end position="349"/>
    </location>
</feature>
<evidence type="ECO:0000256" key="3">
    <source>
        <dbReference type="SAM" id="SignalP"/>
    </source>
</evidence>
<reference evidence="5 6" key="1">
    <citation type="submission" date="2020-07" db="EMBL/GenBank/DDBJ databases">
        <title>Comparative genomics of pyrophilous fungi reveals a link between fire events and developmental genes.</title>
        <authorList>
            <consortium name="DOE Joint Genome Institute"/>
            <person name="Steindorff A.S."/>
            <person name="Carver A."/>
            <person name="Calhoun S."/>
            <person name="Stillman K."/>
            <person name="Liu H."/>
            <person name="Lipzen A."/>
            <person name="Pangilinan J."/>
            <person name="Labutti K."/>
            <person name="Bruns T.D."/>
            <person name="Grigoriev I.V."/>
        </authorList>
    </citation>
    <scope>NUCLEOTIDE SEQUENCE [LARGE SCALE GENOMIC DNA]</scope>
    <source>
        <strain evidence="5 6">CBS 144469</strain>
    </source>
</reference>
<dbReference type="SUPFAM" id="SSF48056">
    <property type="entry name" value="Di-copper centre-containing domain"/>
    <property type="match status" value="1"/>
</dbReference>
<dbReference type="GO" id="GO:0004497">
    <property type="term" value="F:monooxygenase activity"/>
    <property type="evidence" value="ECO:0007669"/>
    <property type="project" value="UniProtKB-KW"/>
</dbReference>
<keyword evidence="1" id="KW-0479">Metal-binding</keyword>
<evidence type="ECO:0000256" key="1">
    <source>
        <dbReference type="ARBA" id="ARBA00022723"/>
    </source>
</evidence>
<sequence length="349" mass="38499">MLRFTALIALALVYLASGIAASPVAAPDSATPQKRAGTCAQLRVRKEWRALTDVEKKGYINAVLCLQSRPATVAGRPAIRNRFDEFQATHIDLTDEVHQVGHFLAWHRHFITLFYNALRDECGYTGPMTYWNWSIDADNTKAMKDSVIYDPTTGFGGDGVPGTYTLPPDPNGQSSAFPGAYRGCVKTGPFVNQVVRLGPGKLVTEHCLVRGVDESSKTALKTTEVNRVLQQTPFEKFRTSLENGIGFGFGFGIHGGGHSAVGGEMLNPYSSPGDPLFYLHHANLDRIWWQWQKVDPANRMFDISGPTTQRPPFVNVTLDFMMTFTTLGPKVAVRDVMDASTEPSCFTYQ</sequence>
<dbReference type="InterPro" id="IPR002227">
    <property type="entry name" value="Tyrosinase_Cu-bd"/>
</dbReference>
<dbReference type="PANTHER" id="PTHR11474">
    <property type="entry name" value="TYROSINASE FAMILY MEMBER"/>
    <property type="match status" value="1"/>
</dbReference>
<evidence type="ECO:0000313" key="6">
    <source>
        <dbReference type="Proteomes" id="UP000521943"/>
    </source>
</evidence>
<organism evidence="5 6">
    <name type="scientific">Ephemerocybe angulata</name>
    <dbReference type="NCBI Taxonomy" id="980116"/>
    <lineage>
        <taxon>Eukaryota</taxon>
        <taxon>Fungi</taxon>
        <taxon>Dikarya</taxon>
        <taxon>Basidiomycota</taxon>
        <taxon>Agaricomycotina</taxon>
        <taxon>Agaricomycetes</taxon>
        <taxon>Agaricomycetidae</taxon>
        <taxon>Agaricales</taxon>
        <taxon>Agaricineae</taxon>
        <taxon>Psathyrellaceae</taxon>
        <taxon>Ephemerocybe</taxon>
    </lineage>
</organism>
<dbReference type="AlphaFoldDB" id="A0A8H6HCQ0"/>
<evidence type="ECO:0000256" key="2">
    <source>
        <dbReference type="ARBA" id="ARBA00023008"/>
    </source>
</evidence>
<feature type="domain" description="Tyrosinase copper-binding" evidence="4">
    <location>
        <begin position="274"/>
        <end position="285"/>
    </location>
</feature>
<keyword evidence="5" id="KW-0503">Monooxygenase</keyword>
<dbReference type="PRINTS" id="PR00092">
    <property type="entry name" value="TYROSINASE"/>
</dbReference>
<dbReference type="OrthoDB" id="6132182at2759"/>
<gene>
    <name evidence="5" type="ORF">DFP72DRAFT_68534</name>
</gene>
<keyword evidence="6" id="KW-1185">Reference proteome</keyword>
<evidence type="ECO:0000313" key="5">
    <source>
        <dbReference type="EMBL" id="KAF6744630.1"/>
    </source>
</evidence>
<dbReference type="PANTHER" id="PTHR11474:SF126">
    <property type="entry name" value="TYROSINASE-LIKE PROTEIN TYR-1-RELATED"/>
    <property type="match status" value="1"/>
</dbReference>
<feature type="signal peptide" evidence="3">
    <location>
        <begin position="1"/>
        <end position="21"/>
    </location>
</feature>
<dbReference type="InterPro" id="IPR050316">
    <property type="entry name" value="Tyrosinase/Hemocyanin"/>
</dbReference>
<keyword evidence="2" id="KW-0186">Copper</keyword>
<proteinExistence type="predicted"/>
<dbReference type="Proteomes" id="UP000521943">
    <property type="component" value="Unassembled WGS sequence"/>
</dbReference>
<protein>
    <submittedName>
        <fullName evidence="5">Monooxygenase</fullName>
    </submittedName>
</protein>